<feature type="domain" description="HAMP" evidence="18">
    <location>
        <begin position="180"/>
        <end position="232"/>
    </location>
</feature>
<dbReference type="PANTHER" id="PTHR44936">
    <property type="entry name" value="SENSOR PROTEIN CREC"/>
    <property type="match status" value="1"/>
</dbReference>
<dbReference type="STRING" id="1141662.OOA_14990"/>
<accession>K8WI61</accession>
<dbReference type="PROSITE" id="PS50109">
    <property type="entry name" value="HIS_KIN"/>
    <property type="match status" value="1"/>
</dbReference>
<keyword evidence="7" id="KW-0808">Transferase</keyword>
<dbReference type="CDD" id="cd00082">
    <property type="entry name" value="HisKA"/>
    <property type="match status" value="1"/>
</dbReference>
<sequence length="444" mass="50165">MKRLRFSRRSTFSRSLFLFVALLFASLVTSYMVVLNFVVMPSLQQFNKVLAYEVRTLMTENMVLQDGTTVRVSPELRKKIYNELGITFYAQSAAMAEGLNWAKEYDFLSENMTEYMGGEAQVRLELGRDYPILWLTSYLAPDIWVRVPLTEIGQNQFSVVFRYTLAIFLAIFAGVWLYIRYQNKPLLELEYHAGQVGKGVILPAMQEKGATEVRAAIRSFNHMATGIKTLENDRTILMAGVSHDLRTPLTRIRLATEMMDPADSYLAESINKDIEECDAIIGQFMDYLKTGQEMTMEFCDLNAILNEVVTAETSVAGEIETAFEPGSIIVNANPLAVKRAITNMIENAHRYGGGWIKVSSGKSEEFVWFQVEDDGVGIKEEDIQRLFQPFVQGEKARSNKGTGLGLAIIRRIIDAHEGSIEIHKSERGGFAIRALLPLKEKEEE</sequence>
<evidence type="ECO:0000256" key="13">
    <source>
        <dbReference type="ARBA" id="ARBA00023012"/>
    </source>
</evidence>
<dbReference type="InterPro" id="IPR036097">
    <property type="entry name" value="HisK_dim/P_sf"/>
</dbReference>
<dbReference type="SMART" id="SM00387">
    <property type="entry name" value="HATPase_c"/>
    <property type="match status" value="1"/>
</dbReference>
<comment type="catalytic activity">
    <reaction evidence="1">
        <text>ATP + protein L-histidine = ADP + protein N-phospho-L-histidine.</text>
        <dbReference type="EC" id="2.7.13.3"/>
    </reaction>
</comment>
<evidence type="ECO:0000256" key="15">
    <source>
        <dbReference type="ARBA" id="ARBA00041011"/>
    </source>
</evidence>
<dbReference type="InterPro" id="IPR005467">
    <property type="entry name" value="His_kinase_dom"/>
</dbReference>
<keyword evidence="12 16" id="KW-1133">Transmembrane helix</keyword>
<dbReference type="SMART" id="SM00388">
    <property type="entry name" value="HisKA"/>
    <property type="match status" value="1"/>
</dbReference>
<evidence type="ECO:0000256" key="4">
    <source>
        <dbReference type="ARBA" id="ARBA00022475"/>
    </source>
</evidence>
<dbReference type="EMBL" id="AKKL01000040">
    <property type="protein sequence ID" value="EKT57182.1"/>
    <property type="molecule type" value="Genomic_DNA"/>
</dbReference>
<reference evidence="19 20" key="1">
    <citation type="journal article" date="2012" name="BMC Genomics">
        <title>Comparative genomics of bacteria in the genus Providencia isolated from wild Drosophila melanogaster.</title>
        <authorList>
            <person name="Galac M.R."/>
            <person name="Lazzaro B.P."/>
        </authorList>
    </citation>
    <scope>NUCLEOTIDE SEQUENCE [LARGE SCALE GENOMIC DNA]</scope>
    <source>
        <strain evidence="19 20">DSM 19968</strain>
    </source>
</reference>
<dbReference type="FunFam" id="1.10.287.130:FF:000006">
    <property type="entry name" value="Osmolarity two-component histidine kinase EnvZ"/>
    <property type="match status" value="1"/>
</dbReference>
<keyword evidence="13" id="KW-0902">Two-component regulatory system</keyword>
<evidence type="ECO:0000256" key="9">
    <source>
        <dbReference type="ARBA" id="ARBA00022741"/>
    </source>
</evidence>
<dbReference type="HOGENOM" id="CLU_000445_89_27_6"/>
<evidence type="ECO:0000256" key="7">
    <source>
        <dbReference type="ARBA" id="ARBA00022679"/>
    </source>
</evidence>
<evidence type="ECO:0000256" key="12">
    <source>
        <dbReference type="ARBA" id="ARBA00022989"/>
    </source>
</evidence>
<keyword evidence="4" id="KW-1003">Cell membrane</keyword>
<dbReference type="InterPro" id="IPR003661">
    <property type="entry name" value="HisK_dim/P_dom"/>
</dbReference>
<dbReference type="PANTHER" id="PTHR44936:SF5">
    <property type="entry name" value="SENSOR HISTIDINE KINASE ENVZ"/>
    <property type="match status" value="1"/>
</dbReference>
<protein>
    <recommendedName>
        <fullName evidence="15">Sensor histidine kinase EnvZ</fullName>
        <ecNumber evidence="3">2.7.13.3</ecNumber>
    </recommendedName>
</protein>
<evidence type="ECO:0000256" key="3">
    <source>
        <dbReference type="ARBA" id="ARBA00012438"/>
    </source>
</evidence>
<dbReference type="InterPro" id="IPR036890">
    <property type="entry name" value="HATPase_C_sf"/>
</dbReference>
<keyword evidence="20" id="KW-1185">Reference proteome</keyword>
<dbReference type="Pfam" id="PF00512">
    <property type="entry name" value="HisKA"/>
    <property type="match status" value="1"/>
</dbReference>
<dbReference type="PRINTS" id="PR00344">
    <property type="entry name" value="BCTRLSENSOR"/>
</dbReference>
<dbReference type="PATRIC" id="fig|1141662.3.peg.3042"/>
<evidence type="ECO:0000256" key="11">
    <source>
        <dbReference type="ARBA" id="ARBA00022840"/>
    </source>
</evidence>
<dbReference type="Pfam" id="PF00672">
    <property type="entry name" value="HAMP"/>
    <property type="match status" value="1"/>
</dbReference>
<evidence type="ECO:0000313" key="20">
    <source>
        <dbReference type="Proteomes" id="UP000009336"/>
    </source>
</evidence>
<evidence type="ECO:0000256" key="14">
    <source>
        <dbReference type="ARBA" id="ARBA00023136"/>
    </source>
</evidence>
<dbReference type="GO" id="GO:0000155">
    <property type="term" value="F:phosphorelay sensor kinase activity"/>
    <property type="evidence" value="ECO:0007669"/>
    <property type="project" value="InterPro"/>
</dbReference>
<dbReference type="InterPro" id="IPR003594">
    <property type="entry name" value="HATPase_dom"/>
</dbReference>
<dbReference type="GO" id="GO:0005524">
    <property type="term" value="F:ATP binding"/>
    <property type="evidence" value="ECO:0007669"/>
    <property type="project" value="UniProtKB-KW"/>
</dbReference>
<proteinExistence type="predicted"/>
<dbReference type="AlphaFoldDB" id="K8WI61"/>
<feature type="domain" description="Histidine kinase" evidence="17">
    <location>
        <begin position="240"/>
        <end position="440"/>
    </location>
</feature>
<keyword evidence="14 16" id="KW-0472">Membrane</keyword>
<dbReference type="RefSeq" id="WP_008912983.1">
    <property type="nucleotide sequence ID" value="NZ_KB233224.1"/>
</dbReference>
<evidence type="ECO:0000259" key="18">
    <source>
        <dbReference type="PROSITE" id="PS50885"/>
    </source>
</evidence>
<dbReference type="EC" id="2.7.13.3" evidence="3"/>
<dbReference type="Gene3D" id="1.10.287.130">
    <property type="match status" value="1"/>
</dbReference>
<dbReference type="SUPFAM" id="SSF47384">
    <property type="entry name" value="Homodimeric domain of signal transducing histidine kinase"/>
    <property type="match status" value="1"/>
</dbReference>
<dbReference type="SUPFAM" id="SSF55874">
    <property type="entry name" value="ATPase domain of HSP90 chaperone/DNA topoisomerase II/histidine kinase"/>
    <property type="match status" value="1"/>
</dbReference>
<dbReference type="InterPro" id="IPR004358">
    <property type="entry name" value="Sig_transdc_His_kin-like_C"/>
</dbReference>
<evidence type="ECO:0000259" key="17">
    <source>
        <dbReference type="PROSITE" id="PS50109"/>
    </source>
</evidence>
<evidence type="ECO:0000256" key="8">
    <source>
        <dbReference type="ARBA" id="ARBA00022692"/>
    </source>
</evidence>
<evidence type="ECO:0000256" key="6">
    <source>
        <dbReference type="ARBA" id="ARBA00022553"/>
    </source>
</evidence>
<dbReference type="InterPro" id="IPR050980">
    <property type="entry name" value="2C_sensor_his_kinase"/>
</dbReference>
<dbReference type="OrthoDB" id="9804645at2"/>
<keyword evidence="11" id="KW-0067">ATP-binding</keyword>
<evidence type="ECO:0000256" key="5">
    <source>
        <dbReference type="ARBA" id="ARBA00022519"/>
    </source>
</evidence>
<evidence type="ECO:0000256" key="10">
    <source>
        <dbReference type="ARBA" id="ARBA00022777"/>
    </source>
</evidence>
<feature type="transmembrane region" description="Helical" evidence="16">
    <location>
        <begin position="160"/>
        <end position="179"/>
    </location>
</feature>
<comment type="caution">
    <text evidence="19">The sequence shown here is derived from an EMBL/GenBank/DDBJ whole genome shotgun (WGS) entry which is preliminary data.</text>
</comment>
<dbReference type="SMART" id="SM00304">
    <property type="entry name" value="HAMP"/>
    <property type="match status" value="1"/>
</dbReference>
<keyword evidence="6" id="KW-0597">Phosphoprotein</keyword>
<dbReference type="PROSITE" id="PS50885">
    <property type="entry name" value="HAMP"/>
    <property type="match status" value="1"/>
</dbReference>
<evidence type="ECO:0000313" key="19">
    <source>
        <dbReference type="EMBL" id="EKT57182.1"/>
    </source>
</evidence>
<keyword evidence="9" id="KW-0547">Nucleotide-binding</keyword>
<keyword evidence="5" id="KW-0997">Cell inner membrane</keyword>
<dbReference type="eggNOG" id="COG2205">
    <property type="taxonomic scope" value="Bacteria"/>
</dbReference>
<gene>
    <name evidence="19" type="primary">envZ</name>
    <name evidence="19" type="ORF">OOA_14990</name>
</gene>
<evidence type="ECO:0000256" key="1">
    <source>
        <dbReference type="ARBA" id="ARBA00000085"/>
    </source>
</evidence>
<dbReference type="Proteomes" id="UP000009336">
    <property type="component" value="Unassembled WGS sequence"/>
</dbReference>
<evidence type="ECO:0000256" key="16">
    <source>
        <dbReference type="SAM" id="Phobius"/>
    </source>
</evidence>
<keyword evidence="10" id="KW-0418">Kinase</keyword>
<name>K8WI61_9GAMM</name>
<dbReference type="Pfam" id="PF02518">
    <property type="entry name" value="HATPase_c"/>
    <property type="match status" value="1"/>
</dbReference>
<dbReference type="Gene3D" id="3.30.565.10">
    <property type="entry name" value="Histidine kinase-like ATPase, C-terminal domain"/>
    <property type="match status" value="1"/>
</dbReference>
<dbReference type="InterPro" id="IPR003660">
    <property type="entry name" value="HAMP_dom"/>
</dbReference>
<evidence type="ECO:0000256" key="2">
    <source>
        <dbReference type="ARBA" id="ARBA00004429"/>
    </source>
</evidence>
<keyword evidence="8 16" id="KW-0812">Transmembrane</keyword>
<dbReference type="NCBIfam" id="NF007004">
    <property type="entry name" value="PRK09467.1"/>
    <property type="match status" value="1"/>
</dbReference>
<dbReference type="GO" id="GO:0005886">
    <property type="term" value="C:plasma membrane"/>
    <property type="evidence" value="ECO:0007669"/>
    <property type="project" value="UniProtKB-SubCell"/>
</dbReference>
<organism evidence="19 20">
    <name type="scientific">Providencia burhodogranariea DSM 19968</name>
    <dbReference type="NCBI Taxonomy" id="1141662"/>
    <lineage>
        <taxon>Bacteria</taxon>
        <taxon>Pseudomonadati</taxon>
        <taxon>Pseudomonadota</taxon>
        <taxon>Gammaproteobacteria</taxon>
        <taxon>Enterobacterales</taxon>
        <taxon>Morganellaceae</taxon>
        <taxon>Providencia</taxon>
    </lineage>
</organism>
<comment type="subcellular location">
    <subcellularLocation>
        <location evidence="2">Cell inner membrane</location>
        <topology evidence="2">Multi-pass membrane protein</topology>
    </subcellularLocation>
</comment>